<dbReference type="Pfam" id="PF08423">
    <property type="entry name" value="Rad51"/>
    <property type="match status" value="1"/>
</dbReference>
<organism evidence="2 3">
    <name type="scientific">Dillenia turbinata</name>
    <dbReference type="NCBI Taxonomy" id="194707"/>
    <lineage>
        <taxon>Eukaryota</taxon>
        <taxon>Viridiplantae</taxon>
        <taxon>Streptophyta</taxon>
        <taxon>Embryophyta</taxon>
        <taxon>Tracheophyta</taxon>
        <taxon>Spermatophyta</taxon>
        <taxon>Magnoliopsida</taxon>
        <taxon>eudicotyledons</taxon>
        <taxon>Gunneridae</taxon>
        <taxon>Pentapetalae</taxon>
        <taxon>Dilleniales</taxon>
        <taxon>Dilleniaceae</taxon>
        <taxon>Dillenia</taxon>
    </lineage>
</organism>
<dbReference type="InterPro" id="IPR027417">
    <property type="entry name" value="P-loop_NTPase"/>
</dbReference>
<dbReference type="Proteomes" id="UP001370490">
    <property type="component" value="Unassembled WGS sequence"/>
</dbReference>
<reference evidence="2 3" key="1">
    <citation type="submission" date="2023-12" db="EMBL/GenBank/DDBJ databases">
        <title>A high-quality genome assembly for Dillenia turbinata (Dilleniales).</title>
        <authorList>
            <person name="Chanderbali A."/>
        </authorList>
    </citation>
    <scope>NUCLEOTIDE SEQUENCE [LARGE SCALE GENOMIC DNA]</scope>
    <source>
        <strain evidence="2">LSX21</strain>
        <tissue evidence="2">Leaf</tissue>
    </source>
</reference>
<dbReference type="GO" id="GO:0140664">
    <property type="term" value="F:ATP-dependent DNA damage sensor activity"/>
    <property type="evidence" value="ECO:0007669"/>
    <property type="project" value="InterPro"/>
</dbReference>
<dbReference type="InterPro" id="IPR030548">
    <property type="entry name" value="RAD51B"/>
</dbReference>
<evidence type="ECO:0000313" key="3">
    <source>
        <dbReference type="Proteomes" id="UP001370490"/>
    </source>
</evidence>
<protein>
    <submittedName>
        <fullName evidence="2">DNA recombination and repair protein Rad51-like, C-terminal</fullName>
    </submittedName>
</protein>
<sequence length="357" mass="39128">MANKLISQINLSKSISNDFTARNILTAKVVSLLEQRYQSKHLLGVHLPTCLRGLDEALCGGIPFGALTELVGPAGIGKAQFCLKLSLLASLPARYGVLNGHVIYIDVESKFTSKRYLTHDLLFNTFIIYNRVIRTLAAATCSQVARNWSISLLEIFQMDGIAKVMAGRILVLHPVTLSLLTERSLAEFLQILVIVTNQRKDEAVGDGQRFNSHLVAALGNNWAHAVAIRLVLEASSGLCDIQQLIKIAKSPISPALAFPLIITSAGILLQGNDGIEVMGPQLNSISCQGILRERDSSAAFKSVMIKDPLWTKEDCGTVIEGMSYDCLPITRRESFEFQGMLKQTPNFVVYSLAKEDK</sequence>
<evidence type="ECO:0000313" key="2">
    <source>
        <dbReference type="EMBL" id="KAK6935977.1"/>
    </source>
</evidence>
<dbReference type="AlphaFoldDB" id="A0AAN8VUF7"/>
<dbReference type="GO" id="GO:0005524">
    <property type="term" value="F:ATP binding"/>
    <property type="evidence" value="ECO:0007669"/>
    <property type="project" value="InterPro"/>
</dbReference>
<gene>
    <name evidence="2" type="ORF">RJ641_033007</name>
</gene>
<keyword evidence="3" id="KW-1185">Reference proteome</keyword>
<dbReference type="GO" id="GO:0003690">
    <property type="term" value="F:double-stranded DNA binding"/>
    <property type="evidence" value="ECO:0007669"/>
    <property type="project" value="TreeGrafter"/>
</dbReference>
<dbReference type="PANTHER" id="PTHR46456:SF1">
    <property type="entry name" value="DNA REPAIR PROTEIN RAD51 HOMOLOG 2"/>
    <property type="match status" value="1"/>
</dbReference>
<dbReference type="PROSITE" id="PS50162">
    <property type="entry name" value="RECA_2"/>
    <property type="match status" value="1"/>
</dbReference>
<comment type="caution">
    <text evidence="2">The sequence shown here is derived from an EMBL/GenBank/DDBJ whole genome shotgun (WGS) entry which is preliminary data.</text>
</comment>
<dbReference type="GO" id="GO:0033063">
    <property type="term" value="C:Rad51B-Rad51C-Rad51D-XRCC2 complex"/>
    <property type="evidence" value="ECO:0007669"/>
    <property type="project" value="InterPro"/>
</dbReference>
<dbReference type="EMBL" id="JBAMMX010000007">
    <property type="protein sequence ID" value="KAK6935977.1"/>
    <property type="molecule type" value="Genomic_DNA"/>
</dbReference>
<evidence type="ECO:0000259" key="1">
    <source>
        <dbReference type="PROSITE" id="PS50162"/>
    </source>
</evidence>
<dbReference type="InterPro" id="IPR013632">
    <property type="entry name" value="Rad51_C"/>
</dbReference>
<dbReference type="GO" id="GO:0003697">
    <property type="term" value="F:single-stranded DNA binding"/>
    <property type="evidence" value="ECO:0007669"/>
    <property type="project" value="TreeGrafter"/>
</dbReference>
<dbReference type="Gene3D" id="3.40.50.300">
    <property type="entry name" value="P-loop containing nucleotide triphosphate hydrolases"/>
    <property type="match status" value="1"/>
</dbReference>
<dbReference type="GO" id="GO:0000724">
    <property type="term" value="P:double-strand break repair via homologous recombination"/>
    <property type="evidence" value="ECO:0007669"/>
    <property type="project" value="InterPro"/>
</dbReference>
<dbReference type="GO" id="GO:0005657">
    <property type="term" value="C:replication fork"/>
    <property type="evidence" value="ECO:0007669"/>
    <property type="project" value="TreeGrafter"/>
</dbReference>
<accession>A0AAN8VUF7</accession>
<dbReference type="SUPFAM" id="SSF52540">
    <property type="entry name" value="P-loop containing nucleoside triphosphate hydrolases"/>
    <property type="match status" value="1"/>
</dbReference>
<name>A0AAN8VUF7_9MAGN</name>
<dbReference type="PANTHER" id="PTHR46456">
    <property type="entry name" value="DNA REPAIR PROTEIN RAD51 HOMOLOG 2"/>
    <property type="match status" value="1"/>
</dbReference>
<proteinExistence type="predicted"/>
<feature type="domain" description="RecA family profile 1" evidence="1">
    <location>
        <begin position="43"/>
        <end position="115"/>
    </location>
</feature>
<dbReference type="InterPro" id="IPR020588">
    <property type="entry name" value="RecA_ATP-bd"/>
</dbReference>
<dbReference type="GO" id="GO:0000400">
    <property type="term" value="F:four-way junction DNA binding"/>
    <property type="evidence" value="ECO:0007669"/>
    <property type="project" value="TreeGrafter"/>
</dbReference>
<feature type="non-terminal residue" evidence="2">
    <location>
        <position position="357"/>
    </location>
</feature>